<evidence type="ECO:0000313" key="2">
    <source>
        <dbReference type="EMBL" id="CAF9934965.1"/>
    </source>
</evidence>
<name>A0A8H3G381_9LECA</name>
<dbReference type="OrthoDB" id="5396104at2759"/>
<accession>A0A8H3G381</accession>
<protein>
    <submittedName>
        <fullName evidence="2">Uncharacterized protein</fullName>
    </submittedName>
</protein>
<sequence length="336" mass="37824">MPWIWSCHRCHTRYLLGATRRCLQDGHYFCGGITVDKISGKVKKHRACLSEFDYNGWEDFGRWKRATSRELVRSGSKHCEDKCNFPSSCHWKEQYVVDETDSGLLDPSCLDIEPDTSSVKDTLKNQQSTESYMGRLKTAAERTMQVAKALLPPIEEEDQKAPSSLSTTPKMNGLGLHSPVMHFSSSENGVKKSCELVDKEQINLSMPKSPQMSARVDNVWEDDVDMTDWITQDASDSPTTSPCAQPDAAHVSFDFRLEQNEDPPASPAHEDSPISPTRSIWDWTAGGIGIALSPPVLSVEEEIWEEQMEDEMDGINLLRDGEVTMKPERVDRRLVS</sequence>
<keyword evidence="3" id="KW-1185">Reference proteome</keyword>
<gene>
    <name evidence="2" type="ORF">IMSHALPRED_010052</name>
</gene>
<proteinExistence type="predicted"/>
<evidence type="ECO:0000256" key="1">
    <source>
        <dbReference type="SAM" id="MobiDB-lite"/>
    </source>
</evidence>
<dbReference type="Proteomes" id="UP000664534">
    <property type="component" value="Unassembled WGS sequence"/>
</dbReference>
<comment type="caution">
    <text evidence="2">The sequence shown here is derived from an EMBL/GenBank/DDBJ whole genome shotgun (WGS) entry which is preliminary data.</text>
</comment>
<dbReference type="EMBL" id="CAJPDT010000080">
    <property type="protein sequence ID" value="CAF9934965.1"/>
    <property type="molecule type" value="Genomic_DNA"/>
</dbReference>
<dbReference type="AlphaFoldDB" id="A0A8H3G381"/>
<feature type="region of interest" description="Disordered" evidence="1">
    <location>
        <begin position="259"/>
        <end position="280"/>
    </location>
</feature>
<evidence type="ECO:0000313" key="3">
    <source>
        <dbReference type="Proteomes" id="UP000664534"/>
    </source>
</evidence>
<reference evidence="2" key="1">
    <citation type="submission" date="2021-03" db="EMBL/GenBank/DDBJ databases">
        <authorList>
            <person name="Tagirdzhanova G."/>
        </authorList>
    </citation>
    <scope>NUCLEOTIDE SEQUENCE</scope>
</reference>
<organism evidence="2 3">
    <name type="scientific">Imshaugia aleurites</name>
    <dbReference type="NCBI Taxonomy" id="172621"/>
    <lineage>
        <taxon>Eukaryota</taxon>
        <taxon>Fungi</taxon>
        <taxon>Dikarya</taxon>
        <taxon>Ascomycota</taxon>
        <taxon>Pezizomycotina</taxon>
        <taxon>Lecanoromycetes</taxon>
        <taxon>OSLEUM clade</taxon>
        <taxon>Lecanoromycetidae</taxon>
        <taxon>Lecanorales</taxon>
        <taxon>Lecanorineae</taxon>
        <taxon>Parmeliaceae</taxon>
        <taxon>Imshaugia</taxon>
    </lineage>
</organism>